<comment type="caution">
    <text evidence="2">The sequence shown here is derived from an EMBL/GenBank/DDBJ whole genome shotgun (WGS) entry which is preliminary data.</text>
</comment>
<feature type="domain" description="Nif11" evidence="1">
    <location>
        <begin position="1"/>
        <end position="51"/>
    </location>
</feature>
<gene>
    <name evidence="2" type="ORF">J2851_006216</name>
</gene>
<dbReference type="InterPro" id="IPR012903">
    <property type="entry name" value="Nif11"/>
</dbReference>
<evidence type="ECO:0000259" key="1">
    <source>
        <dbReference type="Pfam" id="PF07862"/>
    </source>
</evidence>
<keyword evidence="3" id="KW-1185">Reference proteome</keyword>
<reference evidence="2 3" key="1">
    <citation type="submission" date="2021-03" db="EMBL/GenBank/DDBJ databases">
        <title>Genomic Encyclopedia of Type Strains, Phase III (KMG-III): the genomes of soil and plant-associated and newly described type strains.</title>
        <authorList>
            <person name="Whitman W."/>
        </authorList>
    </citation>
    <scope>NUCLEOTIDE SEQUENCE [LARGE SCALE GENOMIC DNA]</scope>
    <source>
        <strain evidence="2 3">IMMIB AFH-6</strain>
    </source>
</reference>
<evidence type="ECO:0000313" key="2">
    <source>
        <dbReference type="EMBL" id="MBP2296400.1"/>
    </source>
</evidence>
<proteinExistence type="predicted"/>
<dbReference type="RefSeq" id="WP_209771492.1">
    <property type="nucleotide sequence ID" value="NZ_JAGINP010000030.1"/>
</dbReference>
<sequence length="61" mass="6637">MAQGNYIRFLVATNADPALKAAMTRVSRDLLTPADLVVFAEEHGYRFAEEDIPLQAAQSAA</sequence>
<accession>A0ABS4SV04</accession>
<dbReference type="EMBL" id="JAGINP010000030">
    <property type="protein sequence ID" value="MBP2296400.1"/>
    <property type="molecule type" value="Genomic_DNA"/>
</dbReference>
<dbReference type="Proteomes" id="UP000781958">
    <property type="component" value="Unassembled WGS sequence"/>
</dbReference>
<dbReference type="Pfam" id="PF07862">
    <property type="entry name" value="Nif11"/>
    <property type="match status" value="1"/>
</dbReference>
<name>A0ABS4SV04_9PROT</name>
<protein>
    <recommendedName>
        <fullName evidence="1">Nif11 domain-containing protein</fullName>
    </recommendedName>
</protein>
<evidence type="ECO:0000313" key="3">
    <source>
        <dbReference type="Proteomes" id="UP000781958"/>
    </source>
</evidence>
<organism evidence="2 3">
    <name type="scientific">Azospirillum rugosum</name>
    <dbReference type="NCBI Taxonomy" id="416170"/>
    <lineage>
        <taxon>Bacteria</taxon>
        <taxon>Pseudomonadati</taxon>
        <taxon>Pseudomonadota</taxon>
        <taxon>Alphaproteobacteria</taxon>
        <taxon>Rhodospirillales</taxon>
        <taxon>Azospirillaceae</taxon>
        <taxon>Azospirillum</taxon>
    </lineage>
</organism>